<dbReference type="InterPro" id="IPR018870">
    <property type="entry name" value="Tti2"/>
</dbReference>
<dbReference type="AlphaFoldDB" id="A0A3Q2X8F8"/>
<evidence type="ECO:0000313" key="3">
    <source>
        <dbReference type="Proteomes" id="UP000264820"/>
    </source>
</evidence>
<sequence>QFACFQERSWTSRASREASRGLESQLLAAGGWRDSAHMLTGGGPDAEAGILGAVLDVLQPALMMSLRAQVQRPFLASLLPRLLGPALLLSDHHDANKCMLGIRCLHHIVSNTAASELRALNRADVMYDALFKHLHAVAHAQLVLSCLLDLLAVLESAPSAAVPPAGSVANRRTACRHDDVLRLLLTRMEAEHKVALRRVYAQALSASACVFRMGVCACRHFGRLSRVLPAYLEVSDAPEELTRLDTLEALQQLFTAAWPSVDVWLPCLLRLLVDASSEPSLRHDVGRQLSRRAARCLALLDAAAHGHLQVPICPRVTC</sequence>
<dbReference type="SUPFAM" id="SSF48371">
    <property type="entry name" value="ARM repeat"/>
    <property type="match status" value="1"/>
</dbReference>
<dbReference type="STRING" id="109280.ENSHCOP00000000063"/>
<reference evidence="2" key="2">
    <citation type="submission" date="2025-09" db="UniProtKB">
        <authorList>
            <consortium name="Ensembl"/>
        </authorList>
    </citation>
    <scope>IDENTIFICATION</scope>
</reference>
<dbReference type="Ensembl" id="ENSHCOT00000014405.1">
    <property type="protein sequence ID" value="ENSHCOP00000000063.1"/>
    <property type="gene ID" value="ENSHCOG00000021158.1"/>
</dbReference>
<evidence type="ECO:0000256" key="1">
    <source>
        <dbReference type="ARBA" id="ARBA00034736"/>
    </source>
</evidence>
<name>A0A3Q2X8F8_HIPCM</name>
<dbReference type="PANTHER" id="PTHR32226:SF2">
    <property type="entry name" value="TELO2-INTERACTING PROTEIN 2"/>
    <property type="match status" value="1"/>
</dbReference>
<organism evidence="2 3">
    <name type="scientific">Hippocampus comes</name>
    <name type="common">Tiger tail seahorse</name>
    <dbReference type="NCBI Taxonomy" id="109280"/>
    <lineage>
        <taxon>Eukaryota</taxon>
        <taxon>Metazoa</taxon>
        <taxon>Chordata</taxon>
        <taxon>Craniata</taxon>
        <taxon>Vertebrata</taxon>
        <taxon>Euteleostomi</taxon>
        <taxon>Actinopterygii</taxon>
        <taxon>Neopterygii</taxon>
        <taxon>Teleostei</taxon>
        <taxon>Neoteleostei</taxon>
        <taxon>Acanthomorphata</taxon>
        <taxon>Syngnathiaria</taxon>
        <taxon>Syngnathiformes</taxon>
        <taxon>Syngnathoidei</taxon>
        <taxon>Syngnathidae</taxon>
        <taxon>Hippocampus</taxon>
    </lineage>
</organism>
<dbReference type="OMA" id="DRCCNGQ"/>
<dbReference type="GO" id="GO:0110078">
    <property type="term" value="C:TTT Hsp90 cochaperone complex"/>
    <property type="evidence" value="ECO:0007669"/>
    <property type="project" value="InterPro"/>
</dbReference>
<evidence type="ECO:0000313" key="2">
    <source>
        <dbReference type="Ensembl" id="ENSHCOP00000000063.1"/>
    </source>
</evidence>
<accession>A0A3Q2X8F8</accession>
<protein>
    <submittedName>
        <fullName evidence="2">TELO2 interacting protein 2</fullName>
    </submittedName>
</protein>
<dbReference type="GO" id="GO:0005829">
    <property type="term" value="C:cytosol"/>
    <property type="evidence" value="ECO:0007669"/>
    <property type="project" value="TreeGrafter"/>
</dbReference>
<proteinExistence type="inferred from homology"/>
<dbReference type="PANTHER" id="PTHR32226">
    <property type="entry name" value="TELO2-INTERACTING PROTEIN 2"/>
    <property type="match status" value="1"/>
</dbReference>
<dbReference type="Proteomes" id="UP000264820">
    <property type="component" value="Unplaced"/>
</dbReference>
<keyword evidence="3" id="KW-1185">Reference proteome</keyword>
<comment type="similarity">
    <text evidence="1">Belongs to the TTI2 family.</text>
</comment>
<dbReference type="GO" id="GO:0005634">
    <property type="term" value="C:nucleus"/>
    <property type="evidence" value="ECO:0007669"/>
    <property type="project" value="TreeGrafter"/>
</dbReference>
<dbReference type="InterPro" id="IPR016024">
    <property type="entry name" value="ARM-type_fold"/>
</dbReference>
<dbReference type="GeneTree" id="ENSGT00390000003878"/>
<reference evidence="2" key="1">
    <citation type="submission" date="2025-08" db="UniProtKB">
        <authorList>
            <consortium name="Ensembl"/>
        </authorList>
    </citation>
    <scope>IDENTIFICATION</scope>
</reference>